<evidence type="ECO:0000313" key="4">
    <source>
        <dbReference type="Proteomes" id="UP000429232"/>
    </source>
</evidence>
<evidence type="ECO:0000259" key="2">
    <source>
        <dbReference type="Pfam" id="PF07593"/>
    </source>
</evidence>
<dbReference type="Gene3D" id="2.130.10.130">
    <property type="entry name" value="Integrin alpha, N-terminal"/>
    <property type="match status" value="3"/>
</dbReference>
<keyword evidence="4" id="KW-1185">Reference proteome</keyword>
<organism evidence="3 4">
    <name type="scientific">Mucilaginibacter ginkgonis</name>
    <dbReference type="NCBI Taxonomy" id="2682091"/>
    <lineage>
        <taxon>Bacteria</taxon>
        <taxon>Pseudomonadati</taxon>
        <taxon>Bacteroidota</taxon>
        <taxon>Sphingobacteriia</taxon>
        <taxon>Sphingobacteriales</taxon>
        <taxon>Sphingobacteriaceae</taxon>
        <taxon>Mucilaginibacter</taxon>
    </lineage>
</organism>
<dbReference type="Pfam" id="PF13517">
    <property type="entry name" value="FG-GAP_3"/>
    <property type="match status" value="5"/>
</dbReference>
<sequence length="1102" mass="121361">MTIIFADTFVVIKKHFLAAIILAAIAFAGCGSQPSETPLFTLLLSSQTNIHFVNHLNDRDKPGILKYLYYYNGGGVAVGDINNDGLPDLFFTANQKGGNKLYLNKGNYKFEDITVKAGVAGNADWSTGVTMADVNNDGYLDIYVCAVAGKLDLKGYNQLYINNHDGTFTESAAQYGLDFSGYSTQAAFFDYNHDGLLDCYLLNQSNHSVETFGDTTLRKKVSPLAGSKLYLNTGGHFEDVTAKAGIYSSALGYGLGVAVADLNNDGWEDIYIGNDFHENDYYYINNHNGTFTEAGAQHFNHYSRFSMGNDVADYNNDGQLDVVTADMLPGEENILKTYGGDESYDQYQYKIVKSGFQYQYSRNALQRNMGNGNAFSEQGLMNGVSATDWTWSPLFADFDNDCTKDLFFANGIKRRPTDMDYISFVSDFAIQRQLMSSDQSDSTTLDKMPVGNTHPYIFKGTPSEKFIDKSMVWGMSNSVLSNGAVYADLNNTGHLDLITNNVNSEASIYKHNGSSSNYLALTFTGTHDNRFGIGAKAYVFNKGKIQYQQLMLTRGFESSVAPKLHFGLGTAKTIDSLLIIWPNGSYQVIKQVKSGQTLKINQANASGHFEQDKFFKPAQSPIEDVTAAQRINWQHKEDQFVDFNMQPLIPHMLSAEGPRLAVADINGDGLDDIYACGAKDQPDALFIQEKNGGFKASIQPAFIEDAASEDVDAIFLDANHDGHPDVFVASGGNEYADGAPQLADRLYLNDGKGNFKKSATIPSILKNKSAVAVADVNHDGYSDIFIGGAPDAHHYGPVPENYLLLNDGKGNYTKAAISNDLKYAGMLRSASFADINNDGWPDLIVAGEWMPVKILLNKQGHFVSLKDAQMEQLSGWWQRVISADVDGDGKMDIIAGNYGLNSKLRPTTADPVKLYLSDLDKNGTVDPIVTYSVNGKDFTFLGKGEIEKQVPLIKKKYLYYHDFAGKTVQELFGDSLDVNKMMKVTSFASGVFYNKGRGKFVFKAFPPQAQVSPLFGFAMAGKQLFAGGNFGGVLPYEGRYDADFGDILSVEKNGNFKAFSLANYNLMLKGEVRDIKRVRTANGDIYAVALNNKPIRFYRFKN</sequence>
<dbReference type="KEGG" id="mgik:GO620_008490"/>
<reference evidence="3 4" key="1">
    <citation type="submission" date="2020-12" db="EMBL/GenBank/DDBJ databases">
        <title>HMF7856_wgs.fasta genome submission.</title>
        <authorList>
            <person name="Kang H."/>
            <person name="Kim H."/>
            <person name="Joh K."/>
        </authorList>
    </citation>
    <scope>NUCLEOTIDE SEQUENCE [LARGE SCALE GENOMIC DNA]</scope>
    <source>
        <strain evidence="3 4">HMF7856</strain>
    </source>
</reference>
<protein>
    <submittedName>
        <fullName evidence="3">VCBS repeat-containing protein</fullName>
    </submittedName>
</protein>
<dbReference type="Pfam" id="PF07593">
    <property type="entry name" value="UnbV_ASPIC"/>
    <property type="match status" value="1"/>
</dbReference>
<name>A0A6I4INA9_9SPHI</name>
<dbReference type="InterPro" id="IPR013517">
    <property type="entry name" value="FG-GAP"/>
</dbReference>
<dbReference type="PANTHER" id="PTHR16026:SF0">
    <property type="entry name" value="CARTILAGE ACIDIC PROTEIN 1"/>
    <property type="match status" value="1"/>
</dbReference>
<dbReference type="InterPro" id="IPR028994">
    <property type="entry name" value="Integrin_alpha_N"/>
</dbReference>
<dbReference type="SUPFAM" id="SSF69318">
    <property type="entry name" value="Integrin alpha N-terminal domain"/>
    <property type="match status" value="3"/>
</dbReference>
<proteinExistence type="predicted"/>
<evidence type="ECO:0000256" key="1">
    <source>
        <dbReference type="ARBA" id="ARBA00022729"/>
    </source>
</evidence>
<evidence type="ECO:0000313" key="3">
    <source>
        <dbReference type="EMBL" id="QQL51465.1"/>
    </source>
</evidence>
<dbReference type="EMBL" id="CP066775">
    <property type="protein sequence ID" value="QQL51465.1"/>
    <property type="molecule type" value="Genomic_DNA"/>
</dbReference>
<feature type="domain" description="ASPIC/UnbV" evidence="2">
    <location>
        <begin position="532"/>
        <end position="598"/>
    </location>
</feature>
<dbReference type="AlphaFoldDB" id="A0A6I4INA9"/>
<accession>A0A6I4INA9</accession>
<keyword evidence="1" id="KW-0732">Signal</keyword>
<dbReference type="RefSeq" id="WP_157524211.1">
    <property type="nucleotide sequence ID" value="NZ_CP066775.1"/>
</dbReference>
<dbReference type="InterPro" id="IPR027039">
    <property type="entry name" value="Crtac1"/>
</dbReference>
<gene>
    <name evidence="3" type="ORF">GO620_008490</name>
</gene>
<dbReference type="InterPro" id="IPR011519">
    <property type="entry name" value="UnbV_ASPIC"/>
</dbReference>
<dbReference type="PANTHER" id="PTHR16026">
    <property type="entry name" value="CARTILAGE ACIDIC PROTEIN 1"/>
    <property type="match status" value="1"/>
</dbReference>
<dbReference type="Proteomes" id="UP000429232">
    <property type="component" value="Chromosome"/>
</dbReference>